<sequence>MMRWRLLLLLFRNVLRFSVSAFFPYGVASDDELFFCCCYKYLLIRLI</sequence>
<dbReference type="EMBL" id="HG994366">
    <property type="protein sequence ID" value="CAF1920226.1"/>
    <property type="molecule type" value="Genomic_DNA"/>
</dbReference>
<protein>
    <submittedName>
        <fullName evidence="2">(rape) hypothetical protein</fullName>
    </submittedName>
</protein>
<reference evidence="2" key="1">
    <citation type="submission" date="2021-01" db="EMBL/GenBank/DDBJ databases">
        <authorList>
            <consortium name="Genoscope - CEA"/>
            <person name="William W."/>
        </authorList>
    </citation>
    <scope>NUCLEOTIDE SEQUENCE</scope>
</reference>
<organism evidence="2">
    <name type="scientific">Brassica napus</name>
    <name type="common">Rape</name>
    <dbReference type="NCBI Taxonomy" id="3708"/>
    <lineage>
        <taxon>Eukaryota</taxon>
        <taxon>Viridiplantae</taxon>
        <taxon>Streptophyta</taxon>
        <taxon>Embryophyta</taxon>
        <taxon>Tracheophyta</taxon>
        <taxon>Spermatophyta</taxon>
        <taxon>Magnoliopsida</taxon>
        <taxon>eudicotyledons</taxon>
        <taxon>Gunneridae</taxon>
        <taxon>Pentapetalae</taxon>
        <taxon>rosids</taxon>
        <taxon>malvids</taxon>
        <taxon>Brassicales</taxon>
        <taxon>Brassicaceae</taxon>
        <taxon>Brassiceae</taxon>
        <taxon>Brassica</taxon>
    </lineage>
</organism>
<accession>A0A816KTN1</accession>
<feature type="chain" id="PRO_5032933159" evidence="1">
    <location>
        <begin position="22"/>
        <end position="47"/>
    </location>
</feature>
<dbReference type="Proteomes" id="UP001295469">
    <property type="component" value="Chromosome C02"/>
</dbReference>
<keyword evidence="1" id="KW-0732">Signal</keyword>
<gene>
    <name evidence="2" type="ORF">DARMORV10_C02P53460.1</name>
</gene>
<feature type="signal peptide" evidence="1">
    <location>
        <begin position="1"/>
        <end position="21"/>
    </location>
</feature>
<proteinExistence type="predicted"/>
<dbReference type="AlphaFoldDB" id="A0A816KTN1"/>
<evidence type="ECO:0000313" key="2">
    <source>
        <dbReference type="EMBL" id="CAF1920226.1"/>
    </source>
</evidence>
<evidence type="ECO:0000256" key="1">
    <source>
        <dbReference type="SAM" id="SignalP"/>
    </source>
</evidence>
<name>A0A816KTN1_BRANA</name>